<dbReference type="InterPro" id="IPR050107">
    <property type="entry name" value="ABC_carbohydrate_import_ATPase"/>
</dbReference>
<dbReference type="SUPFAM" id="SSF52540">
    <property type="entry name" value="P-loop containing nucleoside triphosphate hydrolases"/>
    <property type="match status" value="1"/>
</dbReference>
<evidence type="ECO:0000313" key="7">
    <source>
        <dbReference type="Proteomes" id="UP000712157"/>
    </source>
</evidence>
<dbReference type="PANTHER" id="PTHR43790:SF9">
    <property type="entry name" value="GALACTOFURANOSE TRANSPORTER ATP-BINDING PROTEIN YTFR"/>
    <property type="match status" value="1"/>
</dbReference>
<evidence type="ECO:0000256" key="1">
    <source>
        <dbReference type="ARBA" id="ARBA00022448"/>
    </source>
</evidence>
<keyword evidence="3" id="KW-0547">Nucleotide-binding</keyword>
<evidence type="ECO:0000256" key="2">
    <source>
        <dbReference type="ARBA" id="ARBA00022737"/>
    </source>
</evidence>
<dbReference type="PROSITE" id="PS50893">
    <property type="entry name" value="ABC_TRANSPORTER_2"/>
    <property type="match status" value="1"/>
</dbReference>
<evidence type="ECO:0000259" key="5">
    <source>
        <dbReference type="PROSITE" id="PS50893"/>
    </source>
</evidence>
<feature type="domain" description="ABC transporter" evidence="5">
    <location>
        <begin position="5"/>
        <end position="238"/>
    </location>
</feature>
<sequence length="238" mass="26951">MNEILRLDHVQFGDANGNILSNFNFSVQEGEVHGIIGDYGVTHSTLCSLCTGTLAPDRGQIYYCDQPVGRLSFAESRQKGLYAISEGKNLQSHMTVLENIYLIARREFGWQYRRRQIAELARQYLDFFDVSIPLQEHADNLTDLQSCIVSMTGAIIAGAKLFILDEITSSLNEQDAIIFQKVLSCLKYKGLSVVCMVHRIEELVRYTDRATLVKNGSTVRCMEKNDYSYDKMLAMLLI</sequence>
<keyword evidence="7" id="KW-1185">Reference proteome</keyword>
<organism evidence="6 7">
    <name type="scientific">Diplocloster agilis</name>
    <dbReference type="NCBI Taxonomy" id="2850323"/>
    <lineage>
        <taxon>Bacteria</taxon>
        <taxon>Bacillati</taxon>
        <taxon>Bacillota</taxon>
        <taxon>Clostridia</taxon>
        <taxon>Lachnospirales</taxon>
        <taxon>Lachnospiraceae</taxon>
        <taxon>Diplocloster</taxon>
    </lineage>
</organism>
<evidence type="ECO:0000256" key="3">
    <source>
        <dbReference type="ARBA" id="ARBA00022741"/>
    </source>
</evidence>
<dbReference type="Gene3D" id="3.40.50.300">
    <property type="entry name" value="P-loop containing nucleotide triphosphate hydrolases"/>
    <property type="match status" value="1"/>
</dbReference>
<reference evidence="6" key="1">
    <citation type="submission" date="2021-06" db="EMBL/GenBank/DDBJ databases">
        <title>Description of novel taxa of the family Lachnospiraceae.</title>
        <authorList>
            <person name="Chaplin A.V."/>
            <person name="Sokolova S.R."/>
            <person name="Pikina A.P."/>
            <person name="Korzhanova M."/>
            <person name="Belova V."/>
            <person name="Korostin D."/>
            <person name="Efimov B.A."/>
        </authorList>
    </citation>
    <scope>NUCLEOTIDE SEQUENCE</scope>
    <source>
        <strain evidence="6">ASD5720</strain>
    </source>
</reference>
<dbReference type="RefSeq" id="WP_238721450.1">
    <property type="nucleotide sequence ID" value="NZ_JAHQCW010000012.1"/>
</dbReference>
<dbReference type="EMBL" id="JAHQCW010000012">
    <property type="protein sequence ID" value="MBU9736748.1"/>
    <property type="molecule type" value="Genomic_DNA"/>
</dbReference>
<keyword evidence="2" id="KW-0677">Repeat</keyword>
<evidence type="ECO:0000256" key="4">
    <source>
        <dbReference type="ARBA" id="ARBA00022840"/>
    </source>
</evidence>
<keyword evidence="1" id="KW-0813">Transport</keyword>
<dbReference type="InterPro" id="IPR027417">
    <property type="entry name" value="P-loop_NTPase"/>
</dbReference>
<proteinExistence type="predicted"/>
<evidence type="ECO:0000313" key="6">
    <source>
        <dbReference type="EMBL" id="MBU9736748.1"/>
    </source>
</evidence>
<keyword evidence="4 6" id="KW-0067">ATP-binding</keyword>
<dbReference type="GO" id="GO:0005524">
    <property type="term" value="F:ATP binding"/>
    <property type="evidence" value="ECO:0007669"/>
    <property type="project" value="UniProtKB-KW"/>
</dbReference>
<gene>
    <name evidence="6" type="ORF">KTH89_09380</name>
</gene>
<dbReference type="AlphaFoldDB" id="A0A949JX12"/>
<dbReference type="PANTHER" id="PTHR43790">
    <property type="entry name" value="CARBOHYDRATE TRANSPORT ATP-BINDING PROTEIN MG119-RELATED"/>
    <property type="match status" value="1"/>
</dbReference>
<comment type="caution">
    <text evidence="6">The sequence shown here is derived from an EMBL/GenBank/DDBJ whole genome shotgun (WGS) entry which is preliminary data.</text>
</comment>
<dbReference type="GO" id="GO:0016887">
    <property type="term" value="F:ATP hydrolysis activity"/>
    <property type="evidence" value="ECO:0007669"/>
    <property type="project" value="InterPro"/>
</dbReference>
<protein>
    <submittedName>
        <fullName evidence="6">ATP-binding cassette domain-containing protein</fullName>
    </submittedName>
</protein>
<dbReference type="Proteomes" id="UP000712157">
    <property type="component" value="Unassembled WGS sequence"/>
</dbReference>
<accession>A0A949JX12</accession>
<dbReference type="InterPro" id="IPR003439">
    <property type="entry name" value="ABC_transporter-like_ATP-bd"/>
</dbReference>
<name>A0A949JX12_9FIRM</name>
<dbReference type="Pfam" id="PF00005">
    <property type="entry name" value="ABC_tran"/>
    <property type="match status" value="1"/>
</dbReference>